<comment type="caution">
    <text evidence="2">The sequence shown here is derived from an EMBL/GenBank/DDBJ whole genome shotgun (WGS) entry which is preliminary data.</text>
</comment>
<dbReference type="OrthoDB" id="9787658at2"/>
<dbReference type="InterPro" id="IPR029069">
    <property type="entry name" value="HotDog_dom_sf"/>
</dbReference>
<dbReference type="InterPro" id="IPR054545">
    <property type="entry name" value="ApeI-like"/>
</dbReference>
<reference evidence="2 3" key="1">
    <citation type="submission" date="2019-07" db="EMBL/GenBank/DDBJ databases">
        <title>Genome sequencing of lignin-degrading bacterial isolates.</title>
        <authorList>
            <person name="Gladden J."/>
        </authorList>
    </citation>
    <scope>NUCLEOTIDE SEQUENCE [LARGE SCALE GENOMIC DNA]</scope>
    <source>
        <strain evidence="2 3">J11</strain>
    </source>
</reference>
<evidence type="ECO:0000259" key="1">
    <source>
        <dbReference type="Pfam" id="PF22818"/>
    </source>
</evidence>
<proteinExistence type="predicted"/>
<dbReference type="PIRSF" id="PIRSF030962">
    <property type="entry name" value="Dehydrase_ECs4332_prd"/>
    <property type="match status" value="1"/>
</dbReference>
<dbReference type="InterPro" id="IPR016962">
    <property type="entry name" value="Dehydrase_ECs4332_prd"/>
</dbReference>
<dbReference type="SUPFAM" id="SSF54637">
    <property type="entry name" value="Thioesterase/thiol ester dehydrase-isomerase"/>
    <property type="match status" value="1"/>
</dbReference>
<protein>
    <submittedName>
        <fullName evidence="2">3-hydroxymyristoyl/3-hydroxydecanoyl-(Acyl carrier protein) dehydratase</fullName>
    </submittedName>
</protein>
<evidence type="ECO:0000313" key="3">
    <source>
        <dbReference type="Proteomes" id="UP000318141"/>
    </source>
</evidence>
<accession>A0A562B9M1</accession>
<dbReference type="Gene3D" id="3.10.129.10">
    <property type="entry name" value="Hotdog Thioesterase"/>
    <property type="match status" value="1"/>
</dbReference>
<dbReference type="Pfam" id="PF22818">
    <property type="entry name" value="ApeI-like"/>
    <property type="match status" value="1"/>
</dbReference>
<dbReference type="AlphaFoldDB" id="A0A562B9M1"/>
<feature type="domain" description="ApeI dehydratase-like" evidence="1">
    <location>
        <begin position="22"/>
        <end position="119"/>
    </location>
</feature>
<evidence type="ECO:0000313" key="2">
    <source>
        <dbReference type="EMBL" id="TWG81833.1"/>
    </source>
</evidence>
<dbReference type="EMBL" id="VLJN01000034">
    <property type="protein sequence ID" value="TWG81833.1"/>
    <property type="molecule type" value="Genomic_DNA"/>
</dbReference>
<name>A0A562B9M1_9BURK</name>
<sequence length="124" mass="13757">MTERAKDGEALLPTVHWLERDSTLARARLDIDADLAVFDGHFPQAPIVPGVAQVHWAITLAEQCLTLPDRSRFARLDALKFQQVIRPGDTVELALEWQAERSTLAFRLTSAAGPHASGRVIYRG</sequence>
<gene>
    <name evidence="2" type="ORF">L602_000400001520</name>
</gene>
<organism evidence="2 3">
    <name type="scientific">Cupriavidus gilardii J11</name>
    <dbReference type="NCBI Taxonomy" id="936133"/>
    <lineage>
        <taxon>Bacteria</taxon>
        <taxon>Pseudomonadati</taxon>
        <taxon>Pseudomonadota</taxon>
        <taxon>Betaproteobacteria</taxon>
        <taxon>Burkholderiales</taxon>
        <taxon>Burkholderiaceae</taxon>
        <taxon>Cupriavidus</taxon>
    </lineage>
</organism>
<keyword evidence="3" id="KW-1185">Reference proteome</keyword>
<dbReference type="Proteomes" id="UP000318141">
    <property type="component" value="Unassembled WGS sequence"/>
</dbReference>